<dbReference type="RefSeq" id="WP_212687081.1">
    <property type="nucleotide sequence ID" value="NZ_JAGSPN010000003.1"/>
</dbReference>
<gene>
    <name evidence="1" type="ORF">KDM89_06260</name>
</gene>
<organism evidence="1 2">
    <name type="scientific">Undibacterium luofuense</name>
    <dbReference type="NCBI Taxonomy" id="2828733"/>
    <lineage>
        <taxon>Bacteria</taxon>
        <taxon>Pseudomonadati</taxon>
        <taxon>Pseudomonadota</taxon>
        <taxon>Betaproteobacteria</taxon>
        <taxon>Burkholderiales</taxon>
        <taxon>Oxalobacteraceae</taxon>
        <taxon>Undibacterium</taxon>
    </lineage>
</organism>
<dbReference type="InterPro" id="IPR012349">
    <property type="entry name" value="Split_barrel_FMN-bd"/>
</dbReference>
<proteinExistence type="predicted"/>
<dbReference type="PANTHER" id="PTHR35802">
    <property type="entry name" value="PROTEASE SYNTHASE AND SPORULATION PROTEIN PAI 2"/>
    <property type="match status" value="1"/>
</dbReference>
<name>A0A941I6M2_9BURK</name>
<dbReference type="AlphaFoldDB" id="A0A941I6M2"/>
<reference evidence="1" key="1">
    <citation type="submission" date="2021-04" db="EMBL/GenBank/DDBJ databases">
        <title>novel species isolated from subtropical streams in China.</title>
        <authorList>
            <person name="Lu H."/>
        </authorList>
    </citation>
    <scope>NUCLEOTIDE SEQUENCE</scope>
    <source>
        <strain evidence="1">LFS511W</strain>
    </source>
</reference>
<dbReference type="PANTHER" id="PTHR35802:SF1">
    <property type="entry name" value="PROTEASE SYNTHASE AND SPORULATION PROTEIN PAI 2"/>
    <property type="match status" value="1"/>
</dbReference>
<dbReference type="Gene3D" id="2.30.110.10">
    <property type="entry name" value="Electron Transport, Fmn-binding Protein, Chain A"/>
    <property type="match status" value="1"/>
</dbReference>
<keyword evidence="2" id="KW-1185">Reference proteome</keyword>
<comment type="caution">
    <text evidence="1">The sequence shown here is derived from an EMBL/GenBank/DDBJ whole genome shotgun (WGS) entry which is preliminary data.</text>
</comment>
<sequence>MHRLLKIPALSAFSPLSDHNPPMYNPTRFQETRPEVLSALMQQFPLATIITSQDGDICADHIPLQWVAGEQGHGKLIGHVARANPIWKHADGQQVLVIFQGPQAYISPNWYASKADDPRVVPTWNYAVVHARCTLRTVSEPAALLAILRQLTDQHESSQSHPWSVDDAPADYLEKLCTAIVGIELDIATLEGKWKVSQDKTRQNHDSLVHGLQAAGSEHQQALATILQGYGPADGKA</sequence>
<evidence type="ECO:0000313" key="1">
    <source>
        <dbReference type="EMBL" id="MBR7781735.1"/>
    </source>
</evidence>
<dbReference type="Pfam" id="PF04299">
    <property type="entry name" value="FMN_bind_2"/>
    <property type="match status" value="1"/>
</dbReference>
<accession>A0A941I6M2</accession>
<dbReference type="PIRSF" id="PIRSF010372">
    <property type="entry name" value="PaiB"/>
    <property type="match status" value="1"/>
</dbReference>
<dbReference type="Proteomes" id="UP000680067">
    <property type="component" value="Unassembled WGS sequence"/>
</dbReference>
<dbReference type="InterPro" id="IPR007396">
    <property type="entry name" value="TR_PAI2-type"/>
</dbReference>
<dbReference type="SUPFAM" id="SSF50475">
    <property type="entry name" value="FMN-binding split barrel"/>
    <property type="match status" value="1"/>
</dbReference>
<dbReference type="EMBL" id="JAGSPN010000003">
    <property type="protein sequence ID" value="MBR7781735.1"/>
    <property type="molecule type" value="Genomic_DNA"/>
</dbReference>
<protein>
    <submittedName>
        <fullName evidence="1">FMN-binding negative transcriptional regulator</fullName>
    </submittedName>
</protein>
<evidence type="ECO:0000313" key="2">
    <source>
        <dbReference type="Proteomes" id="UP000680067"/>
    </source>
</evidence>